<evidence type="ECO:0000256" key="1">
    <source>
        <dbReference type="ARBA" id="ARBA00004370"/>
    </source>
</evidence>
<dbReference type="InterPro" id="IPR017452">
    <property type="entry name" value="GPCR_Rhodpsn_7TM"/>
</dbReference>
<dbReference type="PANTHER" id="PTHR46641:SF2">
    <property type="entry name" value="FMRFAMIDE RECEPTOR"/>
    <property type="match status" value="1"/>
</dbReference>
<keyword evidence="2 5" id="KW-0812">Transmembrane</keyword>
<feature type="transmembrane region" description="Helical" evidence="5">
    <location>
        <begin position="147"/>
        <end position="168"/>
    </location>
</feature>
<dbReference type="Gene3D" id="1.20.1070.10">
    <property type="entry name" value="Rhodopsin 7-helix transmembrane proteins"/>
    <property type="match status" value="1"/>
</dbReference>
<dbReference type="Proteomes" id="UP000076420">
    <property type="component" value="Unassembled WGS sequence"/>
</dbReference>
<name>A0A2C9KJZ1_BIOGL</name>
<dbReference type="PANTHER" id="PTHR46641">
    <property type="entry name" value="FMRFAMIDE RECEPTOR-RELATED"/>
    <property type="match status" value="1"/>
</dbReference>
<evidence type="ECO:0000256" key="5">
    <source>
        <dbReference type="SAM" id="Phobius"/>
    </source>
</evidence>
<sequence>MSASNLTTASLNAPYFFLDPVLYNFFRVLNLCVLAFIIGMFGIVANFINICVFRNLGYQDGVNITLTALAVSDIGALLSQEFYNILATPMIQEYDLLLTKNQLMATMHYVIGYFVRVSSVITSFASLERCLCVVLPLKVKAIITTRVVVVCIVFIFLVLSLYMLPPYYSLYLDVKFLPGYNKTIWYFFYQPYSERVLKISYNITDLVLPYGTFLVLLLCSSIMYIKIKMMSKWRRSISSAGSHVTSKSSVKEIKSGVMLITVSLLCICFLAPEAALFTAAGFVREMKQDGLYKDVTNLVISFTTLLQTINCNVTIVIYYKMSSKYRDEFHRMIQKYKPSSKFFCVKEHQ</sequence>
<dbReference type="KEGG" id="bgt:106077091"/>
<feature type="transmembrane region" description="Helical" evidence="5">
    <location>
        <begin position="106"/>
        <end position="127"/>
    </location>
</feature>
<keyword evidence="4 5" id="KW-0472">Membrane</keyword>
<dbReference type="GO" id="GO:0016020">
    <property type="term" value="C:membrane"/>
    <property type="evidence" value="ECO:0007669"/>
    <property type="project" value="UniProtKB-SubCell"/>
</dbReference>
<dbReference type="EnsemblMetazoa" id="BGLB020582-RA">
    <property type="protein sequence ID" value="BGLB020582-PA"/>
    <property type="gene ID" value="BGLB020582"/>
</dbReference>
<dbReference type="AlphaFoldDB" id="A0A2C9KJZ1"/>
<evidence type="ECO:0000313" key="7">
    <source>
        <dbReference type="EnsemblMetazoa" id="BGLB020582-PA"/>
    </source>
</evidence>
<feature type="domain" description="G-protein coupled receptors family 1 profile" evidence="6">
    <location>
        <begin position="42"/>
        <end position="318"/>
    </location>
</feature>
<dbReference type="VEuPathDB" id="VectorBase:BGLAX_026512"/>
<feature type="transmembrane region" description="Helical" evidence="5">
    <location>
        <begin position="64"/>
        <end position="86"/>
    </location>
</feature>
<organism evidence="7 8">
    <name type="scientific">Biomphalaria glabrata</name>
    <name type="common">Bloodfluke planorb</name>
    <name type="synonym">Freshwater snail</name>
    <dbReference type="NCBI Taxonomy" id="6526"/>
    <lineage>
        <taxon>Eukaryota</taxon>
        <taxon>Metazoa</taxon>
        <taxon>Spiralia</taxon>
        <taxon>Lophotrochozoa</taxon>
        <taxon>Mollusca</taxon>
        <taxon>Gastropoda</taxon>
        <taxon>Heterobranchia</taxon>
        <taxon>Euthyneura</taxon>
        <taxon>Panpulmonata</taxon>
        <taxon>Hygrophila</taxon>
        <taxon>Lymnaeoidea</taxon>
        <taxon>Planorbidae</taxon>
        <taxon>Biomphalaria</taxon>
    </lineage>
</organism>
<dbReference type="Pfam" id="PF10328">
    <property type="entry name" value="7TM_GPCR_Srx"/>
    <property type="match status" value="1"/>
</dbReference>
<dbReference type="SUPFAM" id="SSF81321">
    <property type="entry name" value="Family A G protein-coupled receptor-like"/>
    <property type="match status" value="1"/>
</dbReference>
<reference evidence="7" key="1">
    <citation type="submission" date="2020-05" db="UniProtKB">
        <authorList>
            <consortium name="EnsemblMetazoa"/>
        </authorList>
    </citation>
    <scope>IDENTIFICATION</scope>
    <source>
        <strain evidence="7">BB02</strain>
    </source>
</reference>
<evidence type="ECO:0000256" key="3">
    <source>
        <dbReference type="ARBA" id="ARBA00022989"/>
    </source>
</evidence>
<comment type="subcellular location">
    <subcellularLocation>
        <location evidence="1">Membrane</location>
    </subcellularLocation>
</comment>
<dbReference type="RefSeq" id="XP_013093330.2">
    <property type="nucleotide sequence ID" value="XM_013237876.2"/>
</dbReference>
<protein>
    <recommendedName>
        <fullName evidence="6">G-protein coupled receptors family 1 profile domain-containing protein</fullName>
    </recommendedName>
</protein>
<gene>
    <name evidence="7" type="primary">106077091</name>
</gene>
<evidence type="ECO:0000259" key="6">
    <source>
        <dbReference type="PROSITE" id="PS50262"/>
    </source>
</evidence>
<evidence type="ECO:0000256" key="2">
    <source>
        <dbReference type="ARBA" id="ARBA00022692"/>
    </source>
</evidence>
<dbReference type="PROSITE" id="PS50262">
    <property type="entry name" value="G_PROTEIN_RECEP_F1_2"/>
    <property type="match status" value="1"/>
</dbReference>
<keyword evidence="3 5" id="KW-1133">Transmembrane helix</keyword>
<evidence type="ECO:0000256" key="4">
    <source>
        <dbReference type="ARBA" id="ARBA00023136"/>
    </source>
</evidence>
<accession>A0A2C9KJZ1</accession>
<dbReference type="VEuPathDB" id="VectorBase:BGLB020582"/>
<proteinExistence type="predicted"/>
<dbReference type="InterPro" id="IPR052954">
    <property type="entry name" value="GPCR-Ligand_Int"/>
</dbReference>
<feature type="transmembrane region" description="Helical" evidence="5">
    <location>
        <begin position="207"/>
        <end position="225"/>
    </location>
</feature>
<evidence type="ECO:0000313" key="8">
    <source>
        <dbReference type="Proteomes" id="UP000076420"/>
    </source>
</evidence>
<feature type="transmembrane region" description="Helical" evidence="5">
    <location>
        <begin position="295"/>
        <end position="319"/>
    </location>
</feature>
<dbReference type="OrthoDB" id="6197062at2759"/>
<dbReference type="InterPro" id="IPR019430">
    <property type="entry name" value="7TM_GPCR_serpentine_rcpt_Srx"/>
</dbReference>
<feature type="transmembrane region" description="Helical" evidence="5">
    <location>
        <begin position="28"/>
        <end position="52"/>
    </location>
</feature>
<feature type="transmembrane region" description="Helical" evidence="5">
    <location>
        <begin position="257"/>
        <end position="283"/>
    </location>
</feature>